<evidence type="ECO:0000313" key="2">
    <source>
        <dbReference type="EMBL" id="TWT85027.1"/>
    </source>
</evidence>
<gene>
    <name evidence="2" type="primary">atsA_156</name>
    <name evidence="2" type="ORF">CA13_65090</name>
</gene>
<reference evidence="2 3" key="1">
    <citation type="submission" date="2019-02" db="EMBL/GenBank/DDBJ databases">
        <title>Deep-cultivation of Planctomycetes and their phenomic and genomic characterization uncovers novel biology.</title>
        <authorList>
            <person name="Wiegand S."/>
            <person name="Jogler M."/>
            <person name="Boedeker C."/>
            <person name="Pinto D."/>
            <person name="Vollmers J."/>
            <person name="Rivas-Marin E."/>
            <person name="Kohn T."/>
            <person name="Peeters S.H."/>
            <person name="Heuer A."/>
            <person name="Rast P."/>
            <person name="Oberbeckmann S."/>
            <person name="Bunk B."/>
            <person name="Jeske O."/>
            <person name="Meyerdierks A."/>
            <person name="Storesund J.E."/>
            <person name="Kallscheuer N."/>
            <person name="Luecker S."/>
            <person name="Lage O.M."/>
            <person name="Pohl T."/>
            <person name="Merkel B.J."/>
            <person name="Hornburger P."/>
            <person name="Mueller R.-W."/>
            <person name="Bruemmer F."/>
            <person name="Labrenz M."/>
            <person name="Spormann A.M."/>
            <person name="Op Den Camp H."/>
            <person name="Overmann J."/>
            <person name="Amann R."/>
            <person name="Jetten M.S.M."/>
            <person name="Mascher T."/>
            <person name="Medema M.H."/>
            <person name="Devos D.P."/>
            <person name="Kaster A.-K."/>
            <person name="Ovreas L."/>
            <person name="Rohde M."/>
            <person name="Galperin M.Y."/>
            <person name="Jogler C."/>
        </authorList>
    </citation>
    <scope>NUCLEOTIDE SEQUENCE [LARGE SCALE GENOMIC DNA]</scope>
    <source>
        <strain evidence="2 3">CA13</strain>
    </source>
</reference>
<organism evidence="2 3">
    <name type="scientific">Novipirellula herctigrandis</name>
    <dbReference type="NCBI Taxonomy" id="2527986"/>
    <lineage>
        <taxon>Bacteria</taxon>
        <taxon>Pseudomonadati</taxon>
        <taxon>Planctomycetota</taxon>
        <taxon>Planctomycetia</taxon>
        <taxon>Pirellulales</taxon>
        <taxon>Pirellulaceae</taxon>
        <taxon>Novipirellula</taxon>
    </lineage>
</organism>
<sequence length="107" mass="11754">MDIMPTLLDFASLDHPAKRLAAELLAMQDSSLRLLLPGEGGVAFNERGLGGELFGIRAYRRGDWKILKLPPPYGRGKSQLYDLSKDLGETSDVSAESPNLRADLVNR</sequence>
<dbReference type="SUPFAM" id="SSF53649">
    <property type="entry name" value="Alkaline phosphatase-like"/>
    <property type="match status" value="1"/>
</dbReference>
<dbReference type="Gene3D" id="3.30.1120.10">
    <property type="match status" value="1"/>
</dbReference>
<dbReference type="Proteomes" id="UP000315010">
    <property type="component" value="Unassembled WGS sequence"/>
</dbReference>
<protein>
    <submittedName>
        <fullName evidence="2">Arylsulfatase</fullName>
        <ecNumber evidence="2">3.1.6.1</ecNumber>
    </submittedName>
</protein>
<dbReference type="AlphaFoldDB" id="A0A5C5ZD81"/>
<dbReference type="EC" id="3.1.6.1" evidence="2"/>
<name>A0A5C5ZD81_9BACT</name>
<dbReference type="InterPro" id="IPR017850">
    <property type="entry name" value="Alkaline_phosphatase_core_sf"/>
</dbReference>
<dbReference type="GO" id="GO:0004065">
    <property type="term" value="F:arylsulfatase activity"/>
    <property type="evidence" value="ECO:0007669"/>
    <property type="project" value="UniProtKB-EC"/>
</dbReference>
<evidence type="ECO:0000256" key="1">
    <source>
        <dbReference type="SAM" id="MobiDB-lite"/>
    </source>
</evidence>
<evidence type="ECO:0000313" key="3">
    <source>
        <dbReference type="Proteomes" id="UP000315010"/>
    </source>
</evidence>
<keyword evidence="2" id="KW-0378">Hydrolase</keyword>
<feature type="region of interest" description="Disordered" evidence="1">
    <location>
        <begin position="88"/>
        <end position="107"/>
    </location>
</feature>
<dbReference type="EMBL" id="SJPJ01000001">
    <property type="protein sequence ID" value="TWT85027.1"/>
    <property type="molecule type" value="Genomic_DNA"/>
</dbReference>
<comment type="caution">
    <text evidence="2">The sequence shown here is derived from an EMBL/GenBank/DDBJ whole genome shotgun (WGS) entry which is preliminary data.</text>
</comment>
<proteinExistence type="predicted"/>
<keyword evidence="3" id="KW-1185">Reference proteome</keyword>
<accession>A0A5C5ZD81</accession>